<keyword evidence="6" id="KW-1185">Reference proteome</keyword>
<dbReference type="Proteomes" id="UP000276133">
    <property type="component" value="Unassembled WGS sequence"/>
</dbReference>
<keyword evidence="1" id="KW-1015">Disulfide bond</keyword>
<organism evidence="5 6">
    <name type="scientific">Brachionus plicatilis</name>
    <name type="common">Marine rotifer</name>
    <name type="synonym">Brachionus muelleri</name>
    <dbReference type="NCBI Taxonomy" id="10195"/>
    <lineage>
        <taxon>Eukaryota</taxon>
        <taxon>Metazoa</taxon>
        <taxon>Spiralia</taxon>
        <taxon>Gnathifera</taxon>
        <taxon>Rotifera</taxon>
        <taxon>Eurotatoria</taxon>
        <taxon>Monogononta</taxon>
        <taxon>Pseudotrocha</taxon>
        <taxon>Ploima</taxon>
        <taxon>Brachionidae</taxon>
        <taxon>Brachionus</taxon>
    </lineage>
</organism>
<dbReference type="PROSITE" id="PS01180">
    <property type="entry name" value="CUB"/>
    <property type="match status" value="1"/>
</dbReference>
<sequence length="208" mass="23550">MTLSIFFYSSLLVMACQIIEGFGESNACSLEGAIMNRGRNLIGDQFNTGFCKEWIVGPVTKSQRIMVSFSYVNIDCDNDDQLYLYNENKSMTLYDYCEEKKNKTTEHNYVMAAAKYLVARMQTSSNKYLSAIFDLIYIDFPPLMTLGYSQANPIRPPKKSVEITNEQLCPTNPTIITENSGTLNSPAFKSDYSYSADCSWVIRAPKNQ</sequence>
<comment type="caution">
    <text evidence="2">Lacks conserved residue(s) required for the propagation of feature annotation.</text>
</comment>
<dbReference type="AlphaFoldDB" id="A0A3M7P734"/>
<keyword evidence="3" id="KW-0732">Signal</keyword>
<dbReference type="InterPro" id="IPR000859">
    <property type="entry name" value="CUB_dom"/>
</dbReference>
<dbReference type="EMBL" id="REGN01013002">
    <property type="protein sequence ID" value="RMZ94504.1"/>
    <property type="molecule type" value="Genomic_DNA"/>
</dbReference>
<name>A0A3M7P734_BRAPC</name>
<reference evidence="5 6" key="1">
    <citation type="journal article" date="2018" name="Sci. Rep.">
        <title>Genomic signatures of local adaptation to the degree of environmental predictability in rotifers.</title>
        <authorList>
            <person name="Franch-Gras L."/>
            <person name="Hahn C."/>
            <person name="Garcia-Roger E.M."/>
            <person name="Carmona M.J."/>
            <person name="Serra M."/>
            <person name="Gomez A."/>
        </authorList>
    </citation>
    <scope>NUCLEOTIDE SEQUENCE [LARGE SCALE GENOMIC DNA]</scope>
    <source>
        <strain evidence="5">HYR1</strain>
    </source>
</reference>
<accession>A0A3M7P734</accession>
<dbReference type="SUPFAM" id="SSF49854">
    <property type="entry name" value="Spermadhesin, CUB domain"/>
    <property type="match status" value="1"/>
</dbReference>
<comment type="caution">
    <text evidence="5">The sequence shown here is derived from an EMBL/GenBank/DDBJ whole genome shotgun (WGS) entry which is preliminary data.</text>
</comment>
<evidence type="ECO:0000313" key="6">
    <source>
        <dbReference type="Proteomes" id="UP000276133"/>
    </source>
</evidence>
<evidence type="ECO:0000256" key="1">
    <source>
        <dbReference type="ARBA" id="ARBA00023157"/>
    </source>
</evidence>
<feature type="domain" description="CUB" evidence="4">
    <location>
        <begin position="169"/>
        <end position="208"/>
    </location>
</feature>
<feature type="non-terminal residue" evidence="5">
    <location>
        <position position="208"/>
    </location>
</feature>
<dbReference type="Gene3D" id="2.60.120.290">
    <property type="entry name" value="Spermadhesin, CUB domain"/>
    <property type="match status" value="1"/>
</dbReference>
<feature type="chain" id="PRO_5018225001" description="CUB domain-containing protein" evidence="3">
    <location>
        <begin position="22"/>
        <end position="208"/>
    </location>
</feature>
<dbReference type="InterPro" id="IPR035914">
    <property type="entry name" value="Sperma_CUB_dom_sf"/>
</dbReference>
<feature type="signal peptide" evidence="3">
    <location>
        <begin position="1"/>
        <end position="21"/>
    </location>
</feature>
<evidence type="ECO:0000256" key="2">
    <source>
        <dbReference type="PROSITE-ProRule" id="PRU00059"/>
    </source>
</evidence>
<evidence type="ECO:0000256" key="3">
    <source>
        <dbReference type="SAM" id="SignalP"/>
    </source>
</evidence>
<protein>
    <recommendedName>
        <fullName evidence="4">CUB domain-containing protein</fullName>
    </recommendedName>
</protein>
<proteinExistence type="predicted"/>
<gene>
    <name evidence="5" type="ORF">BpHYR1_003749</name>
</gene>
<evidence type="ECO:0000313" key="5">
    <source>
        <dbReference type="EMBL" id="RMZ94504.1"/>
    </source>
</evidence>
<evidence type="ECO:0000259" key="4">
    <source>
        <dbReference type="PROSITE" id="PS01180"/>
    </source>
</evidence>